<dbReference type="InterPro" id="IPR025669">
    <property type="entry name" value="AAA_dom"/>
</dbReference>
<dbReference type="Pfam" id="PF13614">
    <property type="entry name" value="AAA_31"/>
    <property type="match status" value="1"/>
</dbReference>
<protein>
    <recommendedName>
        <fullName evidence="1">AAA domain-containing protein</fullName>
    </recommendedName>
</protein>
<dbReference type="CDD" id="cd02042">
    <property type="entry name" value="ParAB_family"/>
    <property type="match status" value="1"/>
</dbReference>
<evidence type="ECO:0000313" key="3">
    <source>
        <dbReference type="Proteomes" id="UP000015750"/>
    </source>
</evidence>
<dbReference type="PANTHER" id="PTHR13696">
    <property type="entry name" value="P-LOOP CONTAINING NUCLEOSIDE TRIPHOSPHATE HYDROLASE"/>
    <property type="match status" value="1"/>
</dbReference>
<gene>
    <name evidence="2" type="ORF">D358_01475</name>
</gene>
<organism evidence="2 3">
    <name type="scientific">Enterococcus faecalis RP2S-4</name>
    <dbReference type="NCBI Taxonomy" id="1244145"/>
    <lineage>
        <taxon>Bacteria</taxon>
        <taxon>Bacillati</taxon>
        <taxon>Bacillota</taxon>
        <taxon>Bacilli</taxon>
        <taxon>Lactobacillales</taxon>
        <taxon>Enterococcaceae</taxon>
        <taxon>Enterococcus</taxon>
    </lineage>
</organism>
<dbReference type="Gene3D" id="3.40.50.300">
    <property type="entry name" value="P-loop containing nucleotide triphosphate hydrolases"/>
    <property type="match status" value="1"/>
</dbReference>
<sequence length="276" mass="31471">MSSNGVAVGSVNIQKGGTGKSSTVFNLGEKISEEKSVLLIDIDESGNLSSRYILNDKYDLGLVKPENKIGNLFTNGSVTPIHIHKNLDLIVSSSNLPEIEKKIQTKPNNRLILVAWIADNYEELAKKYDYILIDTHNDTSIITQNAWVASDVVFAVSDPSMDAFIAVQKLEHDIEVLRQELVEFRSKESYLQAEFKFVGNKIEHNTNSSKEFLELARQHDKFIGYIQKKELINTANIEMTPINEFAKDKNVYLKHKSFFDHTFELYEKMRLIMDNH</sequence>
<evidence type="ECO:0000313" key="2">
    <source>
        <dbReference type="EMBL" id="EPI08700.1"/>
    </source>
</evidence>
<dbReference type="InterPro" id="IPR027417">
    <property type="entry name" value="P-loop_NTPase"/>
</dbReference>
<dbReference type="EMBL" id="ATIR01000044">
    <property type="protein sequence ID" value="EPI08700.1"/>
    <property type="molecule type" value="Genomic_DNA"/>
</dbReference>
<reference evidence="2 3" key="1">
    <citation type="submission" date="2013-06" db="EMBL/GenBank/DDBJ databases">
        <authorList>
            <person name="Weinstock G."/>
            <person name="Sodergren E."/>
            <person name="Lobos E.A."/>
            <person name="Fulton L."/>
            <person name="Fulton R."/>
            <person name="Courtney L."/>
            <person name="Fronick C."/>
            <person name="O'Laughlin M."/>
            <person name="Godfrey J."/>
            <person name="Wilson R.M."/>
            <person name="Miner T."/>
            <person name="Farmer C."/>
            <person name="Delehaunty K."/>
            <person name="Cordes M."/>
            <person name="Minx P."/>
            <person name="Tomlinson C."/>
            <person name="Chen J."/>
            <person name="Wollam A."/>
            <person name="Pepin K.H."/>
            <person name="Bhonagiri V."/>
            <person name="Zhang X."/>
            <person name="Warren W."/>
            <person name="Mitreva M."/>
            <person name="Mardis E.R."/>
            <person name="Wilson R.K."/>
        </authorList>
    </citation>
    <scope>NUCLEOTIDE SEQUENCE [LARGE SCALE GENOMIC DNA]</scope>
    <source>
        <strain evidence="2 3">RP2S-4</strain>
    </source>
</reference>
<dbReference type="SUPFAM" id="SSF52540">
    <property type="entry name" value="P-loop containing nucleoside triphosphate hydrolases"/>
    <property type="match status" value="1"/>
</dbReference>
<dbReference type="RefSeq" id="WP_010825606.1">
    <property type="nucleotide sequence ID" value="NZ_KE351874.1"/>
</dbReference>
<evidence type="ECO:0000259" key="1">
    <source>
        <dbReference type="Pfam" id="PF13614"/>
    </source>
</evidence>
<dbReference type="InterPro" id="IPR050678">
    <property type="entry name" value="DNA_Partitioning_ATPase"/>
</dbReference>
<accession>A0ABC9TJA6</accession>
<name>A0ABC9TJA6_ENTFL</name>
<dbReference type="Proteomes" id="UP000015750">
    <property type="component" value="Unassembled WGS sequence"/>
</dbReference>
<proteinExistence type="predicted"/>
<dbReference type="PANTHER" id="PTHR13696:SF99">
    <property type="entry name" value="COBYRINIC ACID AC-DIAMIDE SYNTHASE"/>
    <property type="match status" value="1"/>
</dbReference>
<comment type="caution">
    <text evidence="2">The sequence shown here is derived from an EMBL/GenBank/DDBJ whole genome shotgun (WGS) entry which is preliminary data.</text>
</comment>
<feature type="domain" description="AAA" evidence="1">
    <location>
        <begin position="10"/>
        <end position="180"/>
    </location>
</feature>
<dbReference type="AlphaFoldDB" id="A0ABC9TJA6"/>